<dbReference type="AlphaFoldDB" id="A0A084R1N5"/>
<dbReference type="EMBL" id="KL659308">
    <property type="protein sequence ID" value="KFA70120.1"/>
    <property type="molecule type" value="Genomic_DNA"/>
</dbReference>
<evidence type="ECO:0000313" key="2">
    <source>
        <dbReference type="Proteomes" id="UP000028524"/>
    </source>
</evidence>
<dbReference type="Proteomes" id="UP000028524">
    <property type="component" value="Unassembled WGS sequence"/>
</dbReference>
<protein>
    <submittedName>
        <fullName evidence="1">Uncharacterized protein</fullName>
    </submittedName>
</protein>
<organism evidence="1 2">
    <name type="scientific">Stachybotrys chlorohalonatus (strain IBT 40285)</name>
    <dbReference type="NCBI Taxonomy" id="1283841"/>
    <lineage>
        <taxon>Eukaryota</taxon>
        <taxon>Fungi</taxon>
        <taxon>Dikarya</taxon>
        <taxon>Ascomycota</taxon>
        <taxon>Pezizomycotina</taxon>
        <taxon>Sordariomycetes</taxon>
        <taxon>Hypocreomycetidae</taxon>
        <taxon>Hypocreales</taxon>
        <taxon>Stachybotryaceae</taxon>
        <taxon>Stachybotrys</taxon>
    </lineage>
</organism>
<proteinExistence type="predicted"/>
<keyword evidence="2" id="KW-1185">Reference proteome</keyword>
<gene>
    <name evidence="1" type="ORF">S40285_10099</name>
</gene>
<dbReference type="InParanoid" id="A0A084R1N5"/>
<evidence type="ECO:0000313" key="1">
    <source>
        <dbReference type="EMBL" id="KFA70120.1"/>
    </source>
</evidence>
<reference evidence="1 2" key="1">
    <citation type="journal article" date="2014" name="BMC Genomics">
        <title>Comparative genome sequencing reveals chemotype-specific gene clusters in the toxigenic black mold Stachybotrys.</title>
        <authorList>
            <person name="Semeiks J."/>
            <person name="Borek D."/>
            <person name="Otwinowski Z."/>
            <person name="Grishin N.V."/>
        </authorList>
    </citation>
    <scope>NUCLEOTIDE SEQUENCE [LARGE SCALE GENOMIC DNA]</scope>
    <source>
        <strain evidence="1 2">IBT 40285</strain>
    </source>
</reference>
<name>A0A084R1N5_STAC4</name>
<dbReference type="HOGENOM" id="CLU_2374173_0_0_1"/>
<accession>A0A084R1N5</accession>
<dbReference type="OrthoDB" id="4683071at2759"/>
<sequence length="95" mass="10990">MFILNYEADKTLDRNAQYPLILERGDEYIARHLVCQPLATDCGYLLVWILWVPKYILDYARDVVADETNNLCRSISSKQQIVDPAYAFLLFVEGS</sequence>